<feature type="transmembrane region" description="Helical" evidence="2">
    <location>
        <begin position="69"/>
        <end position="88"/>
    </location>
</feature>
<organism evidence="3 4">
    <name type="scientific">Mycolicibacillus koreensis</name>
    <dbReference type="NCBI Taxonomy" id="1069220"/>
    <lineage>
        <taxon>Bacteria</taxon>
        <taxon>Bacillati</taxon>
        <taxon>Actinomycetota</taxon>
        <taxon>Actinomycetes</taxon>
        <taxon>Mycobacteriales</taxon>
        <taxon>Mycobacteriaceae</taxon>
        <taxon>Mycolicibacillus</taxon>
    </lineage>
</organism>
<evidence type="ECO:0000256" key="2">
    <source>
        <dbReference type="SAM" id="Phobius"/>
    </source>
</evidence>
<keyword evidence="2" id="KW-1133">Transmembrane helix</keyword>
<dbReference type="RefSeq" id="WP_085304113.1">
    <property type="nucleotide sequence ID" value="NZ_AP022594.1"/>
</dbReference>
<proteinExistence type="predicted"/>
<protein>
    <submittedName>
        <fullName evidence="3">Uncharacterized protein</fullName>
    </submittedName>
</protein>
<keyword evidence="2" id="KW-0472">Membrane</keyword>
<dbReference type="EMBL" id="NCXO01000024">
    <property type="protein sequence ID" value="OSC33274.1"/>
    <property type="molecule type" value="Genomic_DNA"/>
</dbReference>
<reference evidence="3 4" key="1">
    <citation type="submission" date="2017-04" db="EMBL/GenBank/DDBJ databases">
        <title>The new phylogeny of genus Mycobacterium.</title>
        <authorList>
            <person name="Tortoli E."/>
            <person name="Trovato A."/>
            <person name="Cirillo D.M."/>
        </authorList>
    </citation>
    <scope>NUCLEOTIDE SEQUENCE [LARGE SCALE GENOMIC DNA]</scope>
    <source>
        <strain evidence="3 4">KCTC 19819</strain>
    </source>
</reference>
<feature type="transmembrane region" description="Helical" evidence="2">
    <location>
        <begin position="27"/>
        <end position="49"/>
    </location>
</feature>
<evidence type="ECO:0000256" key="1">
    <source>
        <dbReference type="SAM" id="MobiDB-lite"/>
    </source>
</evidence>
<evidence type="ECO:0000313" key="3">
    <source>
        <dbReference type="EMBL" id="OSC33274.1"/>
    </source>
</evidence>
<evidence type="ECO:0000313" key="4">
    <source>
        <dbReference type="Proteomes" id="UP000193577"/>
    </source>
</evidence>
<feature type="region of interest" description="Disordered" evidence="1">
    <location>
        <begin position="1"/>
        <end position="20"/>
    </location>
</feature>
<dbReference type="Proteomes" id="UP000193577">
    <property type="component" value="Unassembled WGS sequence"/>
</dbReference>
<gene>
    <name evidence="3" type="ORF">B8W67_11725</name>
</gene>
<keyword evidence="4" id="KW-1185">Reference proteome</keyword>
<comment type="caution">
    <text evidence="3">The sequence shown here is derived from an EMBL/GenBank/DDBJ whole genome shotgun (WGS) entry which is preliminary data.</text>
</comment>
<sequence length="132" mass="13955">MTQDSRRSTGGSGERRSPLRNDPTVRAAVRFALVVAALGVVVLVVASLWASGCDSSTASGAACGTPQRITLALAAPAVFFAGAIRAFAHTYQRYRDRQPWWGWQGAGWFLLMLCFAILFMAGVPIAGPGVLG</sequence>
<dbReference type="AlphaFoldDB" id="A0A7I7SEI0"/>
<name>A0A7I7SEI0_9MYCO</name>
<feature type="compositionally biased region" description="Basic and acidic residues" evidence="1">
    <location>
        <begin position="1"/>
        <end position="19"/>
    </location>
</feature>
<accession>A0A7I7SEI0</accession>
<feature type="transmembrane region" description="Helical" evidence="2">
    <location>
        <begin position="100"/>
        <end position="126"/>
    </location>
</feature>
<keyword evidence="2" id="KW-0812">Transmembrane</keyword>